<dbReference type="EMBL" id="JBDNCH010000002">
    <property type="protein sequence ID" value="MEN9062576.1"/>
    <property type="molecule type" value="Genomic_DNA"/>
</dbReference>
<evidence type="ECO:0000313" key="3">
    <source>
        <dbReference type="EMBL" id="MEN9062576.1"/>
    </source>
</evidence>
<dbReference type="Proteomes" id="UP001428774">
    <property type="component" value="Unassembled WGS sequence"/>
</dbReference>
<dbReference type="RefSeq" id="WP_347167530.1">
    <property type="nucleotide sequence ID" value="NZ_JBDNCH010000002.1"/>
</dbReference>
<dbReference type="AlphaFoldDB" id="A0AAW9SCM8"/>
<dbReference type="GO" id="GO:0016020">
    <property type="term" value="C:membrane"/>
    <property type="evidence" value="ECO:0007669"/>
    <property type="project" value="InterPro"/>
</dbReference>
<gene>
    <name evidence="3" type="ORF">ABFB10_17905</name>
</gene>
<evidence type="ECO:0000256" key="1">
    <source>
        <dbReference type="SAM" id="Phobius"/>
    </source>
</evidence>
<dbReference type="SUPFAM" id="SSF103481">
    <property type="entry name" value="Multidrug resistance efflux transporter EmrE"/>
    <property type="match status" value="2"/>
</dbReference>
<dbReference type="InterPro" id="IPR037185">
    <property type="entry name" value="EmrE-like"/>
</dbReference>
<feature type="transmembrane region" description="Helical" evidence="1">
    <location>
        <begin position="35"/>
        <end position="56"/>
    </location>
</feature>
<feature type="transmembrane region" description="Helical" evidence="1">
    <location>
        <begin position="68"/>
        <end position="86"/>
    </location>
</feature>
<keyword evidence="1" id="KW-0812">Transmembrane</keyword>
<dbReference type="InterPro" id="IPR000620">
    <property type="entry name" value="EamA_dom"/>
</dbReference>
<dbReference type="PANTHER" id="PTHR22911">
    <property type="entry name" value="ACYL-MALONYL CONDENSING ENZYME-RELATED"/>
    <property type="match status" value="1"/>
</dbReference>
<keyword evidence="4" id="KW-1185">Reference proteome</keyword>
<feature type="transmembrane region" description="Helical" evidence="1">
    <location>
        <begin position="238"/>
        <end position="254"/>
    </location>
</feature>
<name>A0AAW9SCM8_9RHOB</name>
<feature type="transmembrane region" description="Helical" evidence="1">
    <location>
        <begin position="92"/>
        <end position="113"/>
    </location>
</feature>
<evidence type="ECO:0000259" key="2">
    <source>
        <dbReference type="Pfam" id="PF00892"/>
    </source>
</evidence>
<keyword evidence="1" id="KW-0472">Membrane</keyword>
<dbReference type="Pfam" id="PF00892">
    <property type="entry name" value="EamA"/>
    <property type="match status" value="2"/>
</dbReference>
<feature type="domain" description="EamA" evidence="2">
    <location>
        <begin position="4"/>
        <end position="136"/>
    </location>
</feature>
<feature type="domain" description="EamA" evidence="2">
    <location>
        <begin position="148"/>
        <end position="272"/>
    </location>
</feature>
<keyword evidence="1" id="KW-1133">Transmembrane helix</keyword>
<accession>A0AAW9SCM8</accession>
<dbReference type="Gene3D" id="1.10.3730.20">
    <property type="match status" value="1"/>
</dbReference>
<evidence type="ECO:0000313" key="4">
    <source>
        <dbReference type="Proteomes" id="UP001428774"/>
    </source>
</evidence>
<comment type="caution">
    <text evidence="3">The sequence shown here is derived from an EMBL/GenBank/DDBJ whole genome shotgun (WGS) entry which is preliminary data.</text>
</comment>
<protein>
    <submittedName>
        <fullName evidence="3">DMT family transporter</fullName>
    </submittedName>
</protein>
<sequence length="291" mass="30564">MILRAISLMILAMALLAGSDVFFKLSTALAPAGQVMTLVSLGGTAAFVALAGAMGAPVFGRDALHPLVMLRNGLEILAAIGLLYALKYVPLPIFAAIMQGGPLVVVLGAAIFLKEQVGWRRWTAVGVGILGMLLVIRPFGTGFTGHEFWAILGVVSLAARDLVTRLSPPHIPSLAISTRGFAATIPVGLVIWSMEGLPPQLEAPALWAIAGAILFTTTGYLAITTAMRLAPASVVSPFRYARLVFTTGLGILIFGDRPDAMTLLGAAIILCAGLYTFLRERRLAREGETGA</sequence>
<reference evidence="3 4" key="1">
    <citation type="submission" date="2024-05" db="EMBL/GenBank/DDBJ databases">
        <title>Genome sequence of Ponticoccus litoralis KCCM 90028.</title>
        <authorList>
            <person name="Kim J.M."/>
            <person name="Lee J.K."/>
            <person name="Choi B.J."/>
            <person name="Bayburt H."/>
            <person name="Baek J.H."/>
            <person name="Jeon C.O."/>
        </authorList>
    </citation>
    <scope>NUCLEOTIDE SEQUENCE [LARGE SCALE GENOMIC DNA]</scope>
    <source>
        <strain evidence="3 4">KCCM 90028</strain>
    </source>
</reference>
<organism evidence="3 4">
    <name type="scientific">Ponticoccus litoralis</name>
    <dbReference type="NCBI Taxonomy" id="422297"/>
    <lineage>
        <taxon>Bacteria</taxon>
        <taxon>Pseudomonadati</taxon>
        <taxon>Pseudomonadota</taxon>
        <taxon>Alphaproteobacteria</taxon>
        <taxon>Rhodobacterales</taxon>
        <taxon>Roseobacteraceae</taxon>
        <taxon>Ponticoccus</taxon>
    </lineage>
</organism>
<feature type="transmembrane region" description="Helical" evidence="1">
    <location>
        <begin position="260"/>
        <end position="278"/>
    </location>
</feature>
<feature type="transmembrane region" description="Helical" evidence="1">
    <location>
        <begin position="206"/>
        <end position="226"/>
    </location>
</feature>
<dbReference type="PANTHER" id="PTHR22911:SF135">
    <property type="entry name" value="BLR4310 PROTEIN"/>
    <property type="match status" value="1"/>
</dbReference>
<feature type="transmembrane region" description="Helical" evidence="1">
    <location>
        <begin position="122"/>
        <end position="140"/>
    </location>
</feature>
<proteinExistence type="predicted"/>